<accession>A0ABT0E9R9</accession>
<name>A0ABT0E9R9_9GAMM</name>
<evidence type="ECO:0000313" key="1">
    <source>
        <dbReference type="EMBL" id="MCK0538515.1"/>
    </source>
</evidence>
<dbReference type="InterPro" id="IPR025990">
    <property type="entry name" value="zinc_ribbon_bacterial"/>
</dbReference>
<comment type="caution">
    <text evidence="1">The sequence shown here is derived from an EMBL/GenBank/DDBJ whole genome shotgun (WGS) entry which is preliminary data.</text>
</comment>
<dbReference type="RefSeq" id="WP_246953217.1">
    <property type="nucleotide sequence ID" value="NZ_JALKII010000009.1"/>
</dbReference>
<dbReference type="Pfam" id="PF14255">
    <property type="entry name" value="Zn_ribbon_21"/>
    <property type="match status" value="1"/>
</dbReference>
<evidence type="ECO:0000313" key="2">
    <source>
        <dbReference type="Proteomes" id="UP001165524"/>
    </source>
</evidence>
<sequence>MLEPARVTCPYCWESIEILIDASAGAQDYIEDCSVCCNPIRFLVEVDEAGGVQVDALSQDD</sequence>
<dbReference type="PIRSF" id="PIRSF037225">
    <property type="entry name" value="UCP037225"/>
    <property type="match status" value="1"/>
</dbReference>
<dbReference type="InterPro" id="IPR017143">
    <property type="entry name" value="UCP037225"/>
</dbReference>
<keyword evidence="2" id="KW-1185">Reference proteome</keyword>
<dbReference type="EMBL" id="JALKII010000009">
    <property type="protein sequence ID" value="MCK0538515.1"/>
    <property type="molecule type" value="Genomic_DNA"/>
</dbReference>
<reference evidence="1" key="1">
    <citation type="submission" date="2022-04" db="EMBL/GenBank/DDBJ databases">
        <title>Alcanivorax sp. CY1518 draft genome sequence.</title>
        <authorList>
            <person name="Zhao G."/>
            <person name="An M."/>
        </authorList>
    </citation>
    <scope>NUCLEOTIDE SEQUENCE</scope>
    <source>
        <strain evidence="1">CY1518</strain>
    </source>
</reference>
<proteinExistence type="predicted"/>
<dbReference type="Proteomes" id="UP001165524">
    <property type="component" value="Unassembled WGS sequence"/>
</dbReference>
<organism evidence="1 2">
    <name type="scientific">Alcanivorax quisquiliarum</name>
    <dbReference type="NCBI Taxonomy" id="2933565"/>
    <lineage>
        <taxon>Bacteria</taxon>
        <taxon>Pseudomonadati</taxon>
        <taxon>Pseudomonadota</taxon>
        <taxon>Gammaproteobacteria</taxon>
        <taxon>Oceanospirillales</taxon>
        <taxon>Alcanivoracaceae</taxon>
        <taxon>Alcanivorax</taxon>
    </lineage>
</organism>
<gene>
    <name evidence="1" type="ORF">MU846_12430</name>
</gene>
<protein>
    <submittedName>
        <fullName evidence="1">CPXCG motif-containing cysteine-rich protein</fullName>
    </submittedName>
</protein>